<dbReference type="GO" id="GO:0008168">
    <property type="term" value="F:methyltransferase activity"/>
    <property type="evidence" value="ECO:0007669"/>
    <property type="project" value="UniProtKB-KW"/>
</dbReference>
<dbReference type="SUPFAM" id="SSF53335">
    <property type="entry name" value="S-adenosyl-L-methionine-dependent methyltransferases"/>
    <property type="match status" value="1"/>
</dbReference>
<comment type="caution">
    <text evidence="2">The sequence shown here is derived from an EMBL/GenBank/DDBJ whole genome shotgun (WGS) entry which is preliminary data.</text>
</comment>
<evidence type="ECO:0000313" key="3">
    <source>
        <dbReference type="Proteomes" id="UP001156389"/>
    </source>
</evidence>
<evidence type="ECO:0000259" key="1">
    <source>
        <dbReference type="Pfam" id="PF13649"/>
    </source>
</evidence>
<dbReference type="InterPro" id="IPR029063">
    <property type="entry name" value="SAM-dependent_MTases_sf"/>
</dbReference>
<sequence>MTDATTPDDFHTFHDRTFYDRTAEFVATLLPAAWAALGPALSRALDGLDTSTGPVVDVGAGSGESTAALARALPDAEILAVEPHPALRTALVARIAGDADLAGRVTVLGTDVLSAALPERISGLVAMNVIGHLPPGERRALWGILAAKLHAGGLAVLNLYPPTRPESVPAAAMGEVTLGRRGYTGTAAAEPAGEEAVTWHMTYRTTEDGRLVDEFTASDLWYVFTPERLAAELAGHGLRVTAGDSAHGLQLITR</sequence>
<dbReference type="Gene3D" id="3.40.50.150">
    <property type="entry name" value="Vaccinia Virus protein VP39"/>
    <property type="match status" value="1"/>
</dbReference>
<dbReference type="EMBL" id="JAJAGO010000005">
    <property type="protein sequence ID" value="MCT2590853.1"/>
    <property type="molecule type" value="Genomic_DNA"/>
</dbReference>
<organism evidence="2 3">
    <name type="scientific">Streptomyces gossypii</name>
    <dbReference type="NCBI Taxonomy" id="2883101"/>
    <lineage>
        <taxon>Bacteria</taxon>
        <taxon>Bacillati</taxon>
        <taxon>Actinomycetota</taxon>
        <taxon>Actinomycetes</taxon>
        <taxon>Kitasatosporales</taxon>
        <taxon>Streptomycetaceae</taxon>
        <taxon>Streptomyces</taxon>
    </lineage>
</organism>
<feature type="domain" description="Methyltransferase" evidence="1">
    <location>
        <begin position="55"/>
        <end position="153"/>
    </location>
</feature>
<dbReference type="Pfam" id="PF13649">
    <property type="entry name" value="Methyltransf_25"/>
    <property type="match status" value="1"/>
</dbReference>
<dbReference type="GO" id="GO:0032259">
    <property type="term" value="P:methylation"/>
    <property type="evidence" value="ECO:0007669"/>
    <property type="project" value="UniProtKB-KW"/>
</dbReference>
<dbReference type="RefSeq" id="WP_260218163.1">
    <property type="nucleotide sequence ID" value="NZ_JAJAGO010000005.1"/>
</dbReference>
<gene>
    <name evidence="2" type="ORF">LHJ74_13190</name>
</gene>
<dbReference type="Proteomes" id="UP001156389">
    <property type="component" value="Unassembled WGS sequence"/>
</dbReference>
<reference evidence="2 3" key="1">
    <citation type="submission" date="2021-10" db="EMBL/GenBank/DDBJ databases">
        <title>Streptomyces gossypii sp. nov., isolated from soil collected from cotton field.</title>
        <authorList>
            <person name="Ge X."/>
            <person name="Chen X."/>
            <person name="Liu W."/>
        </authorList>
    </citation>
    <scope>NUCLEOTIDE SEQUENCE [LARGE SCALE GENOMIC DNA]</scope>
    <source>
        <strain evidence="2 3">N2-109</strain>
    </source>
</reference>
<name>A0ABT2JT25_9ACTN</name>
<protein>
    <submittedName>
        <fullName evidence="2">Class I SAM-dependent methyltransferase</fullName>
    </submittedName>
</protein>
<keyword evidence="3" id="KW-1185">Reference proteome</keyword>
<accession>A0ABT2JT25</accession>
<keyword evidence="2" id="KW-0489">Methyltransferase</keyword>
<dbReference type="InterPro" id="IPR041698">
    <property type="entry name" value="Methyltransf_25"/>
</dbReference>
<evidence type="ECO:0000313" key="2">
    <source>
        <dbReference type="EMBL" id="MCT2590853.1"/>
    </source>
</evidence>
<proteinExistence type="predicted"/>
<dbReference type="CDD" id="cd02440">
    <property type="entry name" value="AdoMet_MTases"/>
    <property type="match status" value="1"/>
</dbReference>
<keyword evidence="2" id="KW-0808">Transferase</keyword>